<dbReference type="Proteomes" id="UP001314681">
    <property type="component" value="Unassembled WGS sequence"/>
</dbReference>
<feature type="domain" description="Glycosyl hydrolase family 59 catalytic" evidence="5">
    <location>
        <begin position="67"/>
        <end position="322"/>
    </location>
</feature>
<evidence type="ECO:0000259" key="5">
    <source>
        <dbReference type="Pfam" id="PF02057"/>
    </source>
</evidence>
<accession>A0ABS6K358</accession>
<keyword evidence="3" id="KW-0378">Hydrolase</keyword>
<dbReference type="SUPFAM" id="SSF51445">
    <property type="entry name" value="(Trans)glycosidases"/>
    <property type="match status" value="1"/>
</dbReference>
<dbReference type="Gene3D" id="3.20.20.80">
    <property type="entry name" value="Glycosidases"/>
    <property type="match status" value="1"/>
</dbReference>
<dbReference type="InterPro" id="IPR017853">
    <property type="entry name" value="GH"/>
</dbReference>
<evidence type="ECO:0000256" key="2">
    <source>
        <dbReference type="ARBA" id="ARBA00022729"/>
    </source>
</evidence>
<evidence type="ECO:0000256" key="1">
    <source>
        <dbReference type="ARBA" id="ARBA00005382"/>
    </source>
</evidence>
<feature type="signal peptide" evidence="4">
    <location>
        <begin position="1"/>
        <end position="24"/>
    </location>
</feature>
<evidence type="ECO:0000313" key="6">
    <source>
        <dbReference type="EMBL" id="MBU9724943.1"/>
    </source>
</evidence>
<comment type="caution">
    <text evidence="6">The sequence shown here is derived from an EMBL/GenBank/DDBJ whole genome shotgun (WGS) entry which is preliminary data.</text>
</comment>
<keyword evidence="7" id="KW-1185">Reference proteome</keyword>
<dbReference type="InterPro" id="IPR049161">
    <property type="entry name" value="GH59_cat"/>
</dbReference>
<proteinExistence type="inferred from homology"/>
<name>A0ABS6K358_9FIRM</name>
<dbReference type="Gene3D" id="2.60.40.1180">
    <property type="entry name" value="Golgi alpha-mannosidase II"/>
    <property type="match status" value="1"/>
</dbReference>
<sequence>MNSWKKTLRRVLACVLAFSTAAISATIRADAAMVPNAEVRISWNDTAQEIDGFGVSQPCDVYGDEIYNHPKRDEIMDLLFSKDNGIGLSLLRCEVGNGRNMPTIEPQDGVWDFSGSAAELWVMNEAKTRGIDKIYSTVWSPPAWMKTNNKVTNGGYLRKDCYQKYAEYLKRYVEGYKQYHDIDIYAISIANEPEYAAIWQSCLWKPEMLTDFLANFLAPALAASNTNVNVIVGEKGQWSESMVTNALNTKEACDRIDIVGGHQYSGTIGPFTLAESKGKRVWATEVSSTGTFTASMKDGISWAERVHEFMTTANANAFTYWLGACQTASNEALIRLYTDGTFETTKRLYTLGNFSRFIQPGSVRLNVDSSPAKGISLSAYKNPKTGDFSLVAINNSNTSQVLDFIPDGFAAGKLTPYVTNEACSLEEFPSIPLINGKFTVTLGAGSVTTFTGTEGSSVPVQKDWSLTDELDDWSLIYSASPDWMLEGNNPYGGFDGDPSRLRRTALSRQEVIYHFNHITDFEADVYFHDSLEGLKFYTSPDNKAWSEVNFNLDKALSTGGGWNRTKAAPADLLPPDTSYFKVEFDKGKDSWDKHLASIRFVCDAPEKPYDTLEDWSKTYEHTDNWMLDAENPDYFEGDTARARRTTATTESIIYSVPEEKTLADFTAKLFYFRTYRDPMAFYQSADGVIWTPVEMDYTGTVDTGNHWNRMYATPASDLSDCRLLKIEFSGGGLFQWDKQLSEIYFTYF</sequence>
<dbReference type="PANTHER" id="PTHR11069">
    <property type="entry name" value="GLUCOSYLCERAMIDASE"/>
    <property type="match status" value="1"/>
</dbReference>
<evidence type="ECO:0000256" key="3">
    <source>
        <dbReference type="ARBA" id="ARBA00022801"/>
    </source>
</evidence>
<evidence type="ECO:0000313" key="7">
    <source>
        <dbReference type="Proteomes" id="UP001314681"/>
    </source>
</evidence>
<comment type="similarity">
    <text evidence="1">Belongs to the glycosyl hydrolase 30 family.</text>
</comment>
<evidence type="ECO:0000256" key="4">
    <source>
        <dbReference type="SAM" id="SignalP"/>
    </source>
</evidence>
<gene>
    <name evidence="6" type="ORF">KTH90_02830</name>
</gene>
<dbReference type="SUPFAM" id="SSF51011">
    <property type="entry name" value="Glycosyl hydrolase domain"/>
    <property type="match status" value="1"/>
</dbReference>
<organism evidence="6 7">
    <name type="scientific">Diplocloster modestus</name>
    <dbReference type="NCBI Taxonomy" id="2850322"/>
    <lineage>
        <taxon>Bacteria</taxon>
        <taxon>Bacillati</taxon>
        <taxon>Bacillota</taxon>
        <taxon>Clostridia</taxon>
        <taxon>Lachnospirales</taxon>
        <taxon>Lachnospiraceae</taxon>
        <taxon>Diplocloster</taxon>
    </lineage>
</organism>
<dbReference type="RefSeq" id="WP_158352556.1">
    <property type="nucleotide sequence ID" value="NZ_JAHQCX010000001.1"/>
</dbReference>
<reference evidence="6 7" key="1">
    <citation type="submission" date="2021-06" db="EMBL/GenBank/DDBJ databases">
        <title>Description of novel taxa of the family Lachnospiraceae.</title>
        <authorList>
            <person name="Chaplin A.V."/>
            <person name="Sokolova S.R."/>
            <person name="Pikina A.P."/>
            <person name="Korzhanova M."/>
            <person name="Belova V."/>
            <person name="Korostin D."/>
            <person name="Efimov B.A."/>
        </authorList>
    </citation>
    <scope>NUCLEOTIDE SEQUENCE [LARGE SCALE GENOMIC DNA]</scope>
    <source>
        <strain evidence="6 7">ASD4241</strain>
    </source>
</reference>
<keyword evidence="2 4" id="KW-0732">Signal</keyword>
<dbReference type="Pfam" id="PF02057">
    <property type="entry name" value="Glyco_hydro_59"/>
    <property type="match status" value="1"/>
</dbReference>
<feature type="chain" id="PRO_5045914444" description="Glycosyl hydrolase family 59 catalytic domain-containing protein" evidence="4">
    <location>
        <begin position="25"/>
        <end position="748"/>
    </location>
</feature>
<dbReference type="InterPro" id="IPR001139">
    <property type="entry name" value="Glyco_hydro_30"/>
</dbReference>
<dbReference type="InterPro" id="IPR013780">
    <property type="entry name" value="Glyco_hydro_b"/>
</dbReference>
<dbReference type="PANTHER" id="PTHR11069:SF38">
    <property type="entry name" value="GLUCURONOXYLANASE XYNC"/>
    <property type="match status" value="1"/>
</dbReference>
<dbReference type="EMBL" id="JAHQCX010000001">
    <property type="protein sequence ID" value="MBU9724943.1"/>
    <property type="molecule type" value="Genomic_DNA"/>
</dbReference>
<protein>
    <recommendedName>
        <fullName evidence="5">Glycosyl hydrolase family 59 catalytic domain-containing protein</fullName>
    </recommendedName>
</protein>